<dbReference type="GO" id="GO:0000166">
    <property type="term" value="F:nucleotide binding"/>
    <property type="evidence" value="ECO:0007669"/>
    <property type="project" value="InterPro"/>
</dbReference>
<evidence type="ECO:0000256" key="2">
    <source>
        <dbReference type="ARBA" id="ARBA00023002"/>
    </source>
</evidence>
<accession>A0A317ZJZ2</accession>
<dbReference type="FunCoup" id="A0A317ZJZ2">
    <property type="interactions" value="184"/>
</dbReference>
<evidence type="ECO:0000256" key="1">
    <source>
        <dbReference type="ARBA" id="ARBA00010928"/>
    </source>
</evidence>
<feature type="domain" description="Gfo/Idh/MocA-like oxidoreductase N-terminal" evidence="4">
    <location>
        <begin position="38"/>
        <end position="153"/>
    </location>
</feature>
<gene>
    <name evidence="6" type="ORF">DDZ13_05090</name>
</gene>
<sequence length="369" mass="41006">MSEKEDARELKAAKADRMEAPAFSYQPPKPKQATPPMALIGCGGIARNHLEAYRENGFPIAVLCDIKIEAANKFRDEFFPEAEVTDNADAVLTRDDIKIVDLATHPDHRLEHIRKALQNGKHVLSQKPFVTNIDVGRELVELAKQENLKLAVNQNGRWAPYFSYLREVVKAGLLGEIVSCDIHIAWDHSWIQGTRFEQIHHIVLYDFAIHWFDIVRCVFGDREAKQIFSQIERSRGQELAPPLSAQSMIQFDGGLASLVFHAHTKFSPAESTVVTGTKGTFRSSGPVCGNDNITLTTEEGEARVDLQGQWFNDGFAGAMGELLCAIEEDREPLNSAAHNLKSLELCFAAVASADKGEPVKPGEVQSIRY</sequence>
<name>A0A317ZJZ2_9BACT</name>
<evidence type="ECO:0000256" key="3">
    <source>
        <dbReference type="SAM" id="MobiDB-lite"/>
    </source>
</evidence>
<comment type="similarity">
    <text evidence="1">Belongs to the Gfo/Idh/MocA family.</text>
</comment>
<reference evidence="6 7" key="1">
    <citation type="submission" date="2018-05" db="EMBL/GenBank/DDBJ databases">
        <title>Coraliomargarita sinensis sp. nov., isolated from a marine solar saltern.</title>
        <authorList>
            <person name="Zhou L.Y."/>
        </authorList>
    </citation>
    <scope>NUCLEOTIDE SEQUENCE [LARGE SCALE GENOMIC DNA]</scope>
    <source>
        <strain evidence="6 7">WN38</strain>
    </source>
</reference>
<feature type="region of interest" description="Disordered" evidence="3">
    <location>
        <begin position="1"/>
        <end position="34"/>
    </location>
</feature>
<dbReference type="Gene3D" id="3.30.360.10">
    <property type="entry name" value="Dihydrodipicolinate Reductase, domain 2"/>
    <property type="match status" value="1"/>
</dbReference>
<keyword evidence="2" id="KW-0560">Oxidoreductase</keyword>
<evidence type="ECO:0000259" key="5">
    <source>
        <dbReference type="Pfam" id="PF22725"/>
    </source>
</evidence>
<dbReference type="EMBL" id="QHJQ01000003">
    <property type="protein sequence ID" value="PXA04553.1"/>
    <property type="molecule type" value="Genomic_DNA"/>
</dbReference>
<dbReference type="InParanoid" id="A0A317ZJZ2"/>
<dbReference type="RefSeq" id="WP_110130361.1">
    <property type="nucleotide sequence ID" value="NZ_QHJQ01000003.1"/>
</dbReference>
<protein>
    <submittedName>
        <fullName evidence="6">Gfo/Idh/MocA family oxidoreductase</fullName>
    </submittedName>
</protein>
<dbReference type="Pfam" id="PF01408">
    <property type="entry name" value="GFO_IDH_MocA"/>
    <property type="match status" value="1"/>
</dbReference>
<dbReference type="Gene3D" id="3.40.50.720">
    <property type="entry name" value="NAD(P)-binding Rossmann-like Domain"/>
    <property type="match status" value="1"/>
</dbReference>
<dbReference type="Pfam" id="PF22725">
    <property type="entry name" value="GFO_IDH_MocA_C3"/>
    <property type="match status" value="1"/>
</dbReference>
<evidence type="ECO:0000259" key="4">
    <source>
        <dbReference type="Pfam" id="PF01408"/>
    </source>
</evidence>
<keyword evidence="7" id="KW-1185">Reference proteome</keyword>
<dbReference type="GO" id="GO:0016491">
    <property type="term" value="F:oxidoreductase activity"/>
    <property type="evidence" value="ECO:0007669"/>
    <property type="project" value="UniProtKB-KW"/>
</dbReference>
<proteinExistence type="inferred from homology"/>
<dbReference type="PANTHER" id="PTHR43708">
    <property type="entry name" value="CONSERVED EXPRESSED OXIDOREDUCTASE (EUROFUNG)"/>
    <property type="match status" value="1"/>
</dbReference>
<dbReference type="Proteomes" id="UP000247099">
    <property type="component" value="Unassembled WGS sequence"/>
</dbReference>
<feature type="domain" description="GFO/IDH/MocA-like oxidoreductase" evidence="5">
    <location>
        <begin position="163"/>
        <end position="282"/>
    </location>
</feature>
<dbReference type="SUPFAM" id="SSF51735">
    <property type="entry name" value="NAD(P)-binding Rossmann-fold domains"/>
    <property type="match status" value="1"/>
</dbReference>
<dbReference type="SUPFAM" id="SSF55347">
    <property type="entry name" value="Glyceraldehyde-3-phosphate dehydrogenase-like, C-terminal domain"/>
    <property type="match status" value="1"/>
</dbReference>
<dbReference type="AlphaFoldDB" id="A0A317ZJZ2"/>
<dbReference type="InterPro" id="IPR051317">
    <property type="entry name" value="Gfo/Idh/MocA_oxidoreduct"/>
</dbReference>
<organism evidence="6 7">
    <name type="scientific">Coraliomargarita sinensis</name>
    <dbReference type="NCBI Taxonomy" id="2174842"/>
    <lineage>
        <taxon>Bacteria</taxon>
        <taxon>Pseudomonadati</taxon>
        <taxon>Verrucomicrobiota</taxon>
        <taxon>Opitutia</taxon>
        <taxon>Puniceicoccales</taxon>
        <taxon>Coraliomargaritaceae</taxon>
        <taxon>Coraliomargarita</taxon>
    </lineage>
</organism>
<evidence type="ECO:0000313" key="6">
    <source>
        <dbReference type="EMBL" id="PXA04553.1"/>
    </source>
</evidence>
<dbReference type="InterPro" id="IPR036291">
    <property type="entry name" value="NAD(P)-bd_dom_sf"/>
</dbReference>
<feature type="compositionally biased region" description="Basic and acidic residues" evidence="3">
    <location>
        <begin position="1"/>
        <end position="19"/>
    </location>
</feature>
<dbReference type="PANTHER" id="PTHR43708:SF5">
    <property type="entry name" value="CONSERVED EXPRESSED OXIDOREDUCTASE (EUROFUNG)-RELATED"/>
    <property type="match status" value="1"/>
</dbReference>
<evidence type="ECO:0000313" key="7">
    <source>
        <dbReference type="Proteomes" id="UP000247099"/>
    </source>
</evidence>
<dbReference type="InterPro" id="IPR000683">
    <property type="entry name" value="Gfo/Idh/MocA-like_OxRdtase_N"/>
</dbReference>
<comment type="caution">
    <text evidence="6">The sequence shown here is derived from an EMBL/GenBank/DDBJ whole genome shotgun (WGS) entry which is preliminary data.</text>
</comment>
<dbReference type="InterPro" id="IPR055170">
    <property type="entry name" value="GFO_IDH_MocA-like_dom"/>
</dbReference>
<dbReference type="OrthoDB" id="9815825at2"/>